<keyword evidence="6 9" id="KW-1133">Transmembrane helix</keyword>
<feature type="transmembrane region" description="Helical" evidence="9">
    <location>
        <begin position="261"/>
        <end position="278"/>
    </location>
</feature>
<keyword evidence="4" id="KW-1003">Cell membrane</keyword>
<dbReference type="InterPro" id="IPR004770">
    <property type="entry name" value="Na/H_antiport_NhaC"/>
</dbReference>
<feature type="transmembrane region" description="Helical" evidence="9">
    <location>
        <begin position="321"/>
        <end position="343"/>
    </location>
</feature>
<keyword evidence="12" id="KW-1185">Reference proteome</keyword>
<feature type="transmembrane region" description="Helical" evidence="9">
    <location>
        <begin position="138"/>
        <end position="159"/>
    </location>
</feature>
<dbReference type="PANTHER" id="PTHR33451">
    <property type="entry name" value="MALATE-2H(+)/NA(+)-LACTATE ANTIPORTER"/>
    <property type="match status" value="1"/>
</dbReference>
<dbReference type="RefSeq" id="WP_029093711.1">
    <property type="nucleotide sequence ID" value="NZ_BRLG01000014.1"/>
</dbReference>
<keyword evidence="5 9" id="KW-0812">Transmembrane</keyword>
<feature type="transmembrane region" description="Helical" evidence="9">
    <location>
        <begin position="193"/>
        <end position="215"/>
    </location>
</feature>
<feature type="transmembrane region" description="Helical" evidence="9">
    <location>
        <begin position="109"/>
        <end position="131"/>
    </location>
</feature>
<reference evidence="12" key="1">
    <citation type="submission" date="2017-09" db="EMBL/GenBank/DDBJ databases">
        <title>FDA dAtabase for Regulatory Grade micrObial Sequences (FDA-ARGOS): Supporting development and validation of Infectious Disease Dx tests.</title>
        <authorList>
            <person name="Minogue T."/>
            <person name="Wolcott M."/>
            <person name="Wasieloski L."/>
            <person name="Aguilar W."/>
            <person name="Moore D."/>
            <person name="Tallon L."/>
            <person name="Sadzewicz L."/>
            <person name="Ott S."/>
            <person name="Zhao X."/>
            <person name="Nagaraj S."/>
            <person name="Vavikolanu K."/>
            <person name="Aluvathingal J."/>
            <person name="Nadendla S."/>
            <person name="Sichtig H."/>
        </authorList>
    </citation>
    <scope>NUCLEOTIDE SEQUENCE [LARGE SCALE GENOMIC DNA]</scope>
    <source>
        <strain evidence="12">FDAARGOS_387</strain>
    </source>
</reference>
<dbReference type="InterPro" id="IPR052180">
    <property type="entry name" value="NhaC_Na-H+_Antiporter"/>
</dbReference>
<comment type="similarity">
    <text evidence="8">Belongs to the NhaC Na(+)/H(+) (TC 2.A.35) antiporter family.</text>
</comment>
<keyword evidence="2" id="KW-0813">Transport</keyword>
<dbReference type="Pfam" id="PF03553">
    <property type="entry name" value="Na_H_antiporter"/>
    <property type="match status" value="1"/>
</dbReference>
<gene>
    <name evidence="11" type="primary">nhaC</name>
    <name evidence="11" type="ORF">CRN84_04180</name>
</gene>
<organism evidence="11 12">
    <name type="scientific">Budvicia aquatica</name>
    <dbReference type="NCBI Taxonomy" id="82979"/>
    <lineage>
        <taxon>Bacteria</taxon>
        <taxon>Pseudomonadati</taxon>
        <taxon>Pseudomonadota</taxon>
        <taxon>Gammaproteobacteria</taxon>
        <taxon>Enterobacterales</taxon>
        <taxon>Budviciaceae</taxon>
        <taxon>Budvicia</taxon>
    </lineage>
</organism>
<evidence type="ECO:0000313" key="12">
    <source>
        <dbReference type="Proteomes" id="UP000224974"/>
    </source>
</evidence>
<proteinExistence type="inferred from homology"/>
<comment type="subcellular location">
    <subcellularLocation>
        <location evidence="1">Cell membrane</location>
        <topology evidence="1">Multi-pass membrane protein</topology>
    </subcellularLocation>
</comment>
<feature type="transmembrane region" description="Helical" evidence="9">
    <location>
        <begin position="38"/>
        <end position="55"/>
    </location>
</feature>
<dbReference type="OrthoDB" id="9762978at2"/>
<feature type="transmembrane region" description="Helical" evidence="9">
    <location>
        <begin position="75"/>
        <end position="103"/>
    </location>
</feature>
<evidence type="ECO:0000256" key="4">
    <source>
        <dbReference type="ARBA" id="ARBA00022475"/>
    </source>
</evidence>
<evidence type="ECO:0000256" key="5">
    <source>
        <dbReference type="ARBA" id="ARBA00022692"/>
    </source>
</evidence>
<protein>
    <submittedName>
        <fullName evidence="11">Na+/H+ antiporter NhaC</fullName>
    </submittedName>
</protein>
<evidence type="ECO:0000259" key="10">
    <source>
        <dbReference type="Pfam" id="PF03553"/>
    </source>
</evidence>
<evidence type="ECO:0000256" key="2">
    <source>
        <dbReference type="ARBA" id="ARBA00022448"/>
    </source>
</evidence>
<dbReference type="AlphaFoldDB" id="A0A2C6BWS9"/>
<evidence type="ECO:0000256" key="9">
    <source>
        <dbReference type="SAM" id="Phobius"/>
    </source>
</evidence>
<evidence type="ECO:0000313" key="11">
    <source>
        <dbReference type="EMBL" id="PHI28580.1"/>
    </source>
</evidence>
<evidence type="ECO:0000256" key="7">
    <source>
        <dbReference type="ARBA" id="ARBA00023136"/>
    </source>
</evidence>
<evidence type="ECO:0000256" key="3">
    <source>
        <dbReference type="ARBA" id="ARBA00022449"/>
    </source>
</evidence>
<keyword evidence="7 9" id="KW-0472">Membrane</keyword>
<feature type="transmembrane region" description="Helical" evidence="9">
    <location>
        <begin position="12"/>
        <end position="32"/>
    </location>
</feature>
<dbReference type="GO" id="GO:0005886">
    <property type="term" value="C:plasma membrane"/>
    <property type="evidence" value="ECO:0007669"/>
    <property type="project" value="UniProtKB-SubCell"/>
</dbReference>
<dbReference type="GO" id="GO:0015297">
    <property type="term" value="F:antiporter activity"/>
    <property type="evidence" value="ECO:0007669"/>
    <property type="project" value="UniProtKB-KW"/>
</dbReference>
<comment type="caution">
    <text evidence="11">The sequence shown here is derived from an EMBL/GenBank/DDBJ whole genome shotgun (WGS) entry which is preliminary data.</text>
</comment>
<feature type="domain" description="Na+/H+ antiporter NhaC-like C-terminal" evidence="10">
    <location>
        <begin position="161"/>
        <end position="464"/>
    </location>
</feature>
<evidence type="ECO:0000256" key="8">
    <source>
        <dbReference type="ARBA" id="ARBA00038435"/>
    </source>
</evidence>
<evidence type="ECO:0000256" key="1">
    <source>
        <dbReference type="ARBA" id="ARBA00004651"/>
    </source>
</evidence>
<name>A0A2C6BWS9_9GAMM</name>
<evidence type="ECO:0000256" key="6">
    <source>
        <dbReference type="ARBA" id="ARBA00022989"/>
    </source>
</evidence>
<dbReference type="STRING" id="1111728.GCA_000427805_04414"/>
<dbReference type="InterPro" id="IPR018461">
    <property type="entry name" value="Na/H_Antiport_NhaC-like_C"/>
</dbReference>
<feature type="transmembrane region" description="Helical" evidence="9">
    <location>
        <begin position="442"/>
        <end position="467"/>
    </location>
</feature>
<accession>A0A2C6BWS9</accession>
<feature type="transmembrane region" description="Helical" evidence="9">
    <location>
        <begin position="364"/>
        <end position="388"/>
    </location>
</feature>
<dbReference type="NCBIfam" id="TIGR00931">
    <property type="entry name" value="antiport_nhaC"/>
    <property type="match status" value="1"/>
</dbReference>
<dbReference type="PANTHER" id="PTHR33451:SF3">
    <property type="entry name" value="MALATE-2H(+)_NA(+)-LACTATE ANTIPORTER"/>
    <property type="match status" value="1"/>
</dbReference>
<dbReference type="Proteomes" id="UP000224974">
    <property type="component" value="Unassembled WGS sequence"/>
</dbReference>
<dbReference type="EMBL" id="PDDX01000001">
    <property type="protein sequence ID" value="PHI28580.1"/>
    <property type="molecule type" value="Genomic_DNA"/>
</dbReference>
<feature type="transmembrane region" description="Helical" evidence="9">
    <location>
        <begin position="236"/>
        <end position="255"/>
    </location>
</feature>
<keyword evidence="3" id="KW-0050">Antiport</keyword>
<sequence>MSKQKIKDISLFWALVPIVVMLGLISIGYFVYNVRAEPMILIGTATAAIIARFHGHTWDDTLGSICSKISEALPIILIVASIGFLIGAWMISGTIPIMIYYGLRFIDPSYFYVSAFLLGAFVSVCTGTSWGSMGTVGVALMGIAIGLNMSLPIAAGAVVSGCWFGDKCSPLSDSTNMAALAAGANLYEHIAHLLWTTGPGFIICCVVYSLVGFTSDISAGVESESMLALISDLEQCYNFNIALFLPPIIVLYGSITKRPVIPMLFLSTAVAVVLALTLQNFTLASVGETLVNGFRLSMLPTSVNVSTFSPDVARLLERGGAVSMFSSFVTVFSAFSFAGAMSVGGSLKLVINRLTTIVKSTFQLILVTMISTVTICACTSNGTLPLLLSGEAFKEEYRKRGLASTNLSRTLEDSGTVVEPIIPWTASAVYCVAMTGVATLDYLPWAFLCYTGMLFAMLWGATGIGIAKLPKQQLAMQN</sequence>